<proteinExistence type="predicted"/>
<organism evidence="1 2">
    <name type="scientific">Nocardia terrae</name>
    <dbReference type="NCBI Taxonomy" id="2675851"/>
    <lineage>
        <taxon>Bacteria</taxon>
        <taxon>Bacillati</taxon>
        <taxon>Actinomycetota</taxon>
        <taxon>Actinomycetes</taxon>
        <taxon>Mycobacteriales</taxon>
        <taxon>Nocardiaceae</taxon>
        <taxon>Nocardia</taxon>
    </lineage>
</organism>
<name>A0A7K1V4P0_9NOCA</name>
<dbReference type="AlphaFoldDB" id="A0A7K1V4P0"/>
<dbReference type="SUPFAM" id="SSF140453">
    <property type="entry name" value="EsxAB dimer-like"/>
    <property type="match status" value="1"/>
</dbReference>
<gene>
    <name evidence="1" type="ORF">GPX89_30820</name>
</gene>
<protein>
    <recommendedName>
        <fullName evidence="3">ESX-1 secretion-associated protein</fullName>
    </recommendedName>
</protein>
<evidence type="ECO:0000313" key="1">
    <source>
        <dbReference type="EMBL" id="MVU81620.1"/>
    </source>
</evidence>
<reference evidence="1 2" key="1">
    <citation type="submission" date="2019-12" db="EMBL/GenBank/DDBJ databases">
        <title>Nocardia sp. nov. ET3-3 isolated from soil.</title>
        <authorList>
            <person name="Kanchanasin P."/>
            <person name="Tanasupawat S."/>
            <person name="Yuki M."/>
            <person name="Kudo T."/>
        </authorList>
    </citation>
    <scope>NUCLEOTIDE SEQUENCE [LARGE SCALE GENOMIC DNA]</scope>
    <source>
        <strain evidence="1 2">ET3-3</strain>
    </source>
</reference>
<accession>A0A7K1V4P0</accession>
<dbReference type="EMBL" id="WRPP01000006">
    <property type="protein sequence ID" value="MVU81620.1"/>
    <property type="molecule type" value="Genomic_DNA"/>
</dbReference>
<evidence type="ECO:0008006" key="3">
    <source>
        <dbReference type="Google" id="ProtNLM"/>
    </source>
</evidence>
<evidence type="ECO:0000313" key="2">
    <source>
        <dbReference type="Proteomes" id="UP000466794"/>
    </source>
</evidence>
<keyword evidence="2" id="KW-1185">Reference proteome</keyword>
<comment type="caution">
    <text evidence="1">The sequence shown here is derived from an EMBL/GenBank/DDBJ whole genome shotgun (WGS) entry which is preliminary data.</text>
</comment>
<dbReference type="InterPro" id="IPR036689">
    <property type="entry name" value="ESAT-6-like_sf"/>
</dbReference>
<sequence>MNGVTKYAQLSLYHRWNRSFSGSNQGGSDMGGRLDVDPERVRSLASGFKDASTTLGGMTDHDSADQIIAGLTDTAVGGACSAGASAVGEILTAVSGHYDALHAHAHNGANTYDQTEGVSADKFTNLGDSI</sequence>
<dbReference type="Proteomes" id="UP000466794">
    <property type="component" value="Unassembled WGS sequence"/>
</dbReference>